<evidence type="ECO:0000256" key="1">
    <source>
        <dbReference type="ARBA" id="ARBA00004496"/>
    </source>
</evidence>
<evidence type="ECO:0000313" key="6">
    <source>
        <dbReference type="Ensembl" id="ENSAZOP00000002787.1"/>
    </source>
</evidence>
<dbReference type="Pfam" id="PF04493">
    <property type="entry name" value="Endonuclease_5"/>
    <property type="match status" value="1"/>
</dbReference>
<dbReference type="Gene3D" id="3.30.2170.10">
    <property type="entry name" value="archaeoglobus fulgidus dsm 4304 superfamily"/>
    <property type="match status" value="1"/>
</dbReference>
<dbReference type="AlphaFoldDB" id="A0A8B9U1F8"/>
<dbReference type="GO" id="GO:0016891">
    <property type="term" value="F:RNA endonuclease activity producing 5'-phosphomonoesters, hydrolytic mechanism"/>
    <property type="evidence" value="ECO:0007669"/>
    <property type="project" value="TreeGrafter"/>
</dbReference>
<keyword evidence="5" id="KW-0378">Hydrolase</keyword>
<proteinExistence type="predicted"/>
<dbReference type="GO" id="GO:0005730">
    <property type="term" value="C:nucleolus"/>
    <property type="evidence" value="ECO:0007669"/>
    <property type="project" value="TreeGrafter"/>
</dbReference>
<name>A0A8B9U1F8_9AVES</name>
<dbReference type="GO" id="GO:0003727">
    <property type="term" value="F:single-stranded RNA binding"/>
    <property type="evidence" value="ECO:0007669"/>
    <property type="project" value="TreeGrafter"/>
</dbReference>
<keyword evidence="7" id="KW-1185">Reference proteome</keyword>
<protein>
    <submittedName>
        <fullName evidence="6">Endonuclease V</fullName>
    </submittedName>
</protein>
<sequence>AFLLAAGREQARLKGGVVREDTEEWQKEPSFAGLQRVGGVDLSYIKGDDSRACASLVVLSYPGLEGLVWPWPRTSCRWMAWRYIPTDRHFRECPWYGKLQGVLLGHQVVQLRWDWSW</sequence>
<reference evidence="6" key="2">
    <citation type="submission" date="2025-09" db="UniProtKB">
        <authorList>
            <consortium name="Ensembl"/>
        </authorList>
    </citation>
    <scope>IDENTIFICATION</scope>
</reference>
<evidence type="ECO:0000256" key="4">
    <source>
        <dbReference type="ARBA" id="ARBA00022759"/>
    </source>
</evidence>
<keyword evidence="3" id="KW-0540">Nuclease</keyword>
<dbReference type="Ensembl" id="ENSAZOT00000002971.1">
    <property type="protein sequence ID" value="ENSAZOP00000002787.1"/>
    <property type="gene ID" value="ENSAZOG00000001729.1"/>
</dbReference>
<dbReference type="GO" id="GO:0006281">
    <property type="term" value="P:DNA repair"/>
    <property type="evidence" value="ECO:0007669"/>
    <property type="project" value="InterPro"/>
</dbReference>
<dbReference type="Proteomes" id="UP000694549">
    <property type="component" value="Unplaced"/>
</dbReference>
<dbReference type="PANTHER" id="PTHR28511:SF1">
    <property type="entry name" value="ENDONUCLEASE V"/>
    <property type="match status" value="1"/>
</dbReference>
<keyword evidence="4" id="KW-0255">Endonuclease</keyword>
<evidence type="ECO:0000256" key="3">
    <source>
        <dbReference type="ARBA" id="ARBA00022722"/>
    </source>
</evidence>
<accession>A0A8B9U1F8</accession>
<reference evidence="6" key="1">
    <citation type="submission" date="2025-08" db="UniProtKB">
        <authorList>
            <consortium name="Ensembl"/>
        </authorList>
    </citation>
    <scope>IDENTIFICATION</scope>
</reference>
<evidence type="ECO:0000313" key="7">
    <source>
        <dbReference type="Proteomes" id="UP000694549"/>
    </source>
</evidence>
<organism evidence="6 7">
    <name type="scientific">Anas zonorhyncha</name>
    <name type="common">Eastern spot-billed duck</name>
    <dbReference type="NCBI Taxonomy" id="75864"/>
    <lineage>
        <taxon>Eukaryota</taxon>
        <taxon>Metazoa</taxon>
        <taxon>Chordata</taxon>
        <taxon>Craniata</taxon>
        <taxon>Vertebrata</taxon>
        <taxon>Euteleostomi</taxon>
        <taxon>Archelosauria</taxon>
        <taxon>Archosauria</taxon>
        <taxon>Dinosauria</taxon>
        <taxon>Saurischia</taxon>
        <taxon>Theropoda</taxon>
        <taxon>Coelurosauria</taxon>
        <taxon>Aves</taxon>
        <taxon>Neognathae</taxon>
        <taxon>Galloanserae</taxon>
        <taxon>Anseriformes</taxon>
        <taxon>Anatidae</taxon>
        <taxon>Anatinae</taxon>
        <taxon>Anas</taxon>
    </lineage>
</organism>
<dbReference type="GO" id="GO:0005737">
    <property type="term" value="C:cytoplasm"/>
    <property type="evidence" value="ECO:0007669"/>
    <property type="project" value="UniProtKB-SubCell"/>
</dbReference>
<evidence type="ECO:0000256" key="5">
    <source>
        <dbReference type="ARBA" id="ARBA00022801"/>
    </source>
</evidence>
<dbReference type="PANTHER" id="PTHR28511">
    <property type="entry name" value="ENDONUCLEASE V"/>
    <property type="match status" value="1"/>
</dbReference>
<keyword evidence="2" id="KW-0963">Cytoplasm</keyword>
<evidence type="ECO:0000256" key="2">
    <source>
        <dbReference type="ARBA" id="ARBA00022490"/>
    </source>
</evidence>
<comment type="subcellular location">
    <subcellularLocation>
        <location evidence="1">Cytoplasm</location>
    </subcellularLocation>
</comment>
<dbReference type="InterPro" id="IPR007581">
    <property type="entry name" value="Endonuclease-V"/>
</dbReference>